<comment type="caution">
    <text evidence="2">The sequence shown here is derived from an EMBL/GenBank/DDBJ whole genome shotgun (WGS) entry which is preliminary data.</text>
</comment>
<accession>A0A3R8LI83</accession>
<feature type="transmembrane region" description="Helical" evidence="1">
    <location>
        <begin position="69"/>
        <end position="93"/>
    </location>
</feature>
<keyword evidence="1" id="KW-0472">Membrane</keyword>
<name>A0A3R8LI83_9LACO</name>
<evidence type="ECO:0008006" key="4">
    <source>
        <dbReference type="Google" id="ProtNLM"/>
    </source>
</evidence>
<gene>
    <name evidence="2" type="ORF">D1831_13385</name>
</gene>
<keyword evidence="1" id="KW-1133">Transmembrane helix</keyword>
<reference evidence="2 3" key="1">
    <citation type="submission" date="2018-08" db="EMBL/GenBank/DDBJ databases">
        <title>Genome Lactobacillus garii FI11369.</title>
        <authorList>
            <person name="Diaz M."/>
            <person name="Narbad A."/>
        </authorList>
    </citation>
    <scope>NUCLEOTIDE SEQUENCE [LARGE SCALE GENOMIC DNA]</scope>
    <source>
        <strain evidence="2 3">FI11369</strain>
    </source>
</reference>
<organism evidence="2 3">
    <name type="scientific">Lactiplantibacillus garii</name>
    <dbReference type="NCBI Taxonomy" id="2306423"/>
    <lineage>
        <taxon>Bacteria</taxon>
        <taxon>Bacillati</taxon>
        <taxon>Bacillota</taxon>
        <taxon>Bacilli</taxon>
        <taxon>Lactobacillales</taxon>
        <taxon>Lactobacillaceae</taxon>
        <taxon>Lactiplantibacillus</taxon>
    </lineage>
</organism>
<feature type="transmembrane region" description="Helical" evidence="1">
    <location>
        <begin position="159"/>
        <end position="176"/>
    </location>
</feature>
<dbReference type="EMBL" id="QWZQ01000067">
    <property type="protein sequence ID" value="RRK09318.1"/>
    <property type="molecule type" value="Genomic_DNA"/>
</dbReference>
<evidence type="ECO:0000256" key="1">
    <source>
        <dbReference type="SAM" id="Phobius"/>
    </source>
</evidence>
<proteinExistence type="predicted"/>
<keyword evidence="1" id="KW-0812">Transmembrane</keyword>
<dbReference type="Proteomes" id="UP000283633">
    <property type="component" value="Unassembled WGS sequence"/>
</dbReference>
<dbReference type="RefSeq" id="WP_125073351.1">
    <property type="nucleotide sequence ID" value="NZ_QWZQ01000067.1"/>
</dbReference>
<sequence>MLPLLILLVEFVLLIFLGKIRKKIMYYTRSDELYFWGLFLKKSDSRQKMKQIKKKVLQTYRRSSLKNELLFWLEFTVARGCFYGSLMWLWYIVAFGNSIIQIRPAIIGFMIAIPPTIALPQQLYHFWKQQPIWHEQPIEKQAFLLPNEQDHKALFKYHLQSYSLLLLSLVIGWFGTGI</sequence>
<dbReference type="OrthoDB" id="2288228at2"/>
<keyword evidence="3" id="KW-1185">Reference proteome</keyword>
<evidence type="ECO:0000313" key="3">
    <source>
        <dbReference type="Proteomes" id="UP000283633"/>
    </source>
</evidence>
<dbReference type="AlphaFoldDB" id="A0A3R8LI83"/>
<feature type="transmembrane region" description="Helical" evidence="1">
    <location>
        <begin position="105"/>
        <end position="124"/>
    </location>
</feature>
<evidence type="ECO:0000313" key="2">
    <source>
        <dbReference type="EMBL" id="RRK09318.1"/>
    </source>
</evidence>
<protein>
    <recommendedName>
        <fullName evidence="4">Integral membrane protein</fullName>
    </recommendedName>
</protein>